<proteinExistence type="predicted"/>
<organism evidence="2 3">
    <name type="scientific">Klebsormidium nitens</name>
    <name type="common">Green alga</name>
    <name type="synonym">Ulothrix nitens</name>
    <dbReference type="NCBI Taxonomy" id="105231"/>
    <lineage>
        <taxon>Eukaryota</taxon>
        <taxon>Viridiplantae</taxon>
        <taxon>Streptophyta</taxon>
        <taxon>Klebsormidiophyceae</taxon>
        <taxon>Klebsormidiales</taxon>
        <taxon>Klebsormidiaceae</taxon>
        <taxon>Klebsormidium</taxon>
    </lineage>
</organism>
<name>A0A1Y1IR03_KLENI</name>
<gene>
    <name evidence="2" type="ORF">KFL_014490010</name>
</gene>
<feature type="transmembrane region" description="Helical" evidence="1">
    <location>
        <begin position="36"/>
        <end position="57"/>
    </location>
</feature>
<dbReference type="Proteomes" id="UP000054558">
    <property type="component" value="Unassembled WGS sequence"/>
</dbReference>
<evidence type="ECO:0000313" key="2">
    <source>
        <dbReference type="EMBL" id="GAQ93335.1"/>
    </source>
</evidence>
<keyword evidence="1" id="KW-1133">Transmembrane helix</keyword>
<keyword evidence="3" id="KW-1185">Reference proteome</keyword>
<keyword evidence="1" id="KW-0472">Membrane</keyword>
<dbReference type="AlphaFoldDB" id="A0A1Y1IR03"/>
<keyword evidence="1" id="KW-0812">Transmembrane</keyword>
<accession>A0A1Y1IR03</accession>
<evidence type="ECO:0000256" key="1">
    <source>
        <dbReference type="SAM" id="Phobius"/>
    </source>
</evidence>
<feature type="non-terminal residue" evidence="2">
    <location>
        <position position="82"/>
    </location>
</feature>
<evidence type="ECO:0000313" key="3">
    <source>
        <dbReference type="Proteomes" id="UP000054558"/>
    </source>
</evidence>
<sequence length="82" mass="9091">MEVPQPTQYEGYEDQQENYQEDEYFSGRTLCDLRTALIVLARYAIYGAFTAFIVHVVPVYGSALSSDELLVIGAVVAGVILI</sequence>
<reference evidence="2 3" key="1">
    <citation type="journal article" date="2014" name="Nat. Commun.">
        <title>Klebsormidium flaccidum genome reveals primary factors for plant terrestrial adaptation.</title>
        <authorList>
            <person name="Hori K."/>
            <person name="Maruyama F."/>
            <person name="Fujisawa T."/>
            <person name="Togashi T."/>
            <person name="Yamamoto N."/>
            <person name="Seo M."/>
            <person name="Sato S."/>
            <person name="Yamada T."/>
            <person name="Mori H."/>
            <person name="Tajima N."/>
            <person name="Moriyama T."/>
            <person name="Ikeuchi M."/>
            <person name="Watanabe M."/>
            <person name="Wada H."/>
            <person name="Kobayashi K."/>
            <person name="Saito M."/>
            <person name="Masuda T."/>
            <person name="Sasaki-Sekimoto Y."/>
            <person name="Mashiguchi K."/>
            <person name="Awai K."/>
            <person name="Shimojima M."/>
            <person name="Masuda S."/>
            <person name="Iwai M."/>
            <person name="Nobusawa T."/>
            <person name="Narise T."/>
            <person name="Kondo S."/>
            <person name="Saito H."/>
            <person name="Sato R."/>
            <person name="Murakawa M."/>
            <person name="Ihara Y."/>
            <person name="Oshima-Yamada Y."/>
            <person name="Ohtaka K."/>
            <person name="Satoh M."/>
            <person name="Sonobe K."/>
            <person name="Ishii M."/>
            <person name="Ohtani R."/>
            <person name="Kanamori-Sato M."/>
            <person name="Honoki R."/>
            <person name="Miyazaki D."/>
            <person name="Mochizuki H."/>
            <person name="Umetsu J."/>
            <person name="Higashi K."/>
            <person name="Shibata D."/>
            <person name="Kamiya Y."/>
            <person name="Sato N."/>
            <person name="Nakamura Y."/>
            <person name="Tabata S."/>
            <person name="Ida S."/>
            <person name="Kurokawa K."/>
            <person name="Ohta H."/>
        </authorList>
    </citation>
    <scope>NUCLEOTIDE SEQUENCE [LARGE SCALE GENOMIC DNA]</scope>
    <source>
        <strain evidence="2 3">NIES-2285</strain>
    </source>
</reference>
<dbReference type="EMBL" id="DF238398">
    <property type="protein sequence ID" value="GAQ93335.1"/>
    <property type="molecule type" value="Genomic_DNA"/>
</dbReference>
<protein>
    <submittedName>
        <fullName evidence="2">Uncharacterized protein</fullName>
    </submittedName>
</protein>